<dbReference type="SUPFAM" id="SSF81606">
    <property type="entry name" value="PP2C-like"/>
    <property type="match status" value="1"/>
</dbReference>
<dbReference type="EMBL" id="JBEZFP010000169">
    <property type="protein sequence ID" value="MEU8139349.1"/>
    <property type="molecule type" value="Genomic_DNA"/>
</dbReference>
<dbReference type="Pfam" id="PF07228">
    <property type="entry name" value="SpoIIE"/>
    <property type="match status" value="1"/>
</dbReference>
<reference evidence="4 5" key="1">
    <citation type="submission" date="2024-06" db="EMBL/GenBank/DDBJ databases">
        <title>The Natural Products Discovery Center: Release of the First 8490 Sequenced Strains for Exploring Actinobacteria Biosynthetic Diversity.</title>
        <authorList>
            <person name="Kalkreuter E."/>
            <person name="Kautsar S.A."/>
            <person name="Yang D."/>
            <person name="Bader C.D."/>
            <person name="Teijaro C.N."/>
            <person name="Fluegel L."/>
            <person name="Davis C.M."/>
            <person name="Simpson J.R."/>
            <person name="Lauterbach L."/>
            <person name="Steele A.D."/>
            <person name="Gui C."/>
            <person name="Meng S."/>
            <person name="Li G."/>
            <person name="Viehrig K."/>
            <person name="Ye F."/>
            <person name="Su P."/>
            <person name="Kiefer A.F."/>
            <person name="Nichols A."/>
            <person name="Cepeda A.J."/>
            <person name="Yan W."/>
            <person name="Fan B."/>
            <person name="Jiang Y."/>
            <person name="Adhikari A."/>
            <person name="Zheng C.-J."/>
            <person name="Schuster L."/>
            <person name="Cowan T.M."/>
            <person name="Smanski M.J."/>
            <person name="Chevrette M.G."/>
            <person name="De Carvalho L.P.S."/>
            <person name="Shen B."/>
        </authorList>
    </citation>
    <scope>NUCLEOTIDE SEQUENCE [LARGE SCALE GENOMIC DNA]</scope>
    <source>
        <strain evidence="4 5">NPDC048946</strain>
    </source>
</reference>
<keyword evidence="1 4" id="KW-0378">Hydrolase</keyword>
<protein>
    <submittedName>
        <fullName evidence="4">PP2C family protein-serine/threonine phosphatase</fullName>
        <ecNumber evidence="4">3.1.3.16</ecNumber>
    </submittedName>
</protein>
<dbReference type="EC" id="3.1.3.16" evidence="4"/>
<dbReference type="PANTHER" id="PTHR43156">
    <property type="entry name" value="STAGE II SPORULATION PROTEIN E-RELATED"/>
    <property type="match status" value="1"/>
</dbReference>
<dbReference type="SMART" id="SM00331">
    <property type="entry name" value="PP2C_SIG"/>
    <property type="match status" value="1"/>
</dbReference>
<dbReference type="Proteomes" id="UP001551482">
    <property type="component" value="Unassembled WGS sequence"/>
</dbReference>
<evidence type="ECO:0000259" key="3">
    <source>
        <dbReference type="SMART" id="SM00331"/>
    </source>
</evidence>
<dbReference type="InterPro" id="IPR036457">
    <property type="entry name" value="PPM-type-like_dom_sf"/>
</dbReference>
<name>A0ABV3DUB0_9ACTN</name>
<evidence type="ECO:0000313" key="4">
    <source>
        <dbReference type="EMBL" id="MEU8139349.1"/>
    </source>
</evidence>
<dbReference type="RefSeq" id="WP_358363393.1">
    <property type="nucleotide sequence ID" value="NZ_JBEZFP010000169.1"/>
</dbReference>
<evidence type="ECO:0000313" key="5">
    <source>
        <dbReference type="Proteomes" id="UP001551482"/>
    </source>
</evidence>
<accession>A0ABV3DUB0</accession>
<proteinExistence type="predicted"/>
<comment type="caution">
    <text evidence="4">The sequence shown here is derived from an EMBL/GenBank/DDBJ whole genome shotgun (WGS) entry which is preliminary data.</text>
</comment>
<evidence type="ECO:0000256" key="2">
    <source>
        <dbReference type="SAM" id="MobiDB-lite"/>
    </source>
</evidence>
<sequence>MRIGAAAYGVLLALFCAGLFVDDSMPGAVALGIVPPAFAALCPPWAVARLAAVAALGATYLTTAYDDAGPGTKAIHLGVVVGLGAVGVWASATRVHHTLQLGQARSATLILQRTVLEPIPADLPGYEVSALYLPADLETKVGGDLFAVVRSRHGMRVLMGDVRGKGIGAVTTAATLMACFREAAHYEPSLPGLAARLEERIAQIDEESAGPADERFATAVLFAFDDPTHLRMLSCGHTPPIHLRGGRAVELELPINAPPLGTASLYDEVEYAEYRVSYVPGDVLVVVTDGVTEARDSAGRFYPFGERLIRWSHHGSQRIAHELITDVTIHTGGRLHDDAAVLVVRKSHVDAAGGPDAGLDPDTDPDPGTNSKADQVADVA</sequence>
<keyword evidence="5" id="KW-1185">Reference proteome</keyword>
<organism evidence="4 5">
    <name type="scientific">Streptodolium elevatio</name>
    <dbReference type="NCBI Taxonomy" id="3157996"/>
    <lineage>
        <taxon>Bacteria</taxon>
        <taxon>Bacillati</taxon>
        <taxon>Actinomycetota</taxon>
        <taxon>Actinomycetes</taxon>
        <taxon>Kitasatosporales</taxon>
        <taxon>Streptomycetaceae</taxon>
        <taxon>Streptodolium</taxon>
    </lineage>
</organism>
<gene>
    <name evidence="4" type="ORF">AB0C36_38355</name>
</gene>
<dbReference type="GO" id="GO:0004722">
    <property type="term" value="F:protein serine/threonine phosphatase activity"/>
    <property type="evidence" value="ECO:0007669"/>
    <property type="project" value="UniProtKB-EC"/>
</dbReference>
<evidence type="ECO:0000256" key="1">
    <source>
        <dbReference type="ARBA" id="ARBA00022801"/>
    </source>
</evidence>
<dbReference type="Gene3D" id="3.60.40.10">
    <property type="entry name" value="PPM-type phosphatase domain"/>
    <property type="match status" value="1"/>
</dbReference>
<feature type="domain" description="PPM-type phosphatase" evidence="3">
    <location>
        <begin position="123"/>
        <end position="346"/>
    </location>
</feature>
<dbReference type="InterPro" id="IPR052016">
    <property type="entry name" value="Bact_Sigma-Reg"/>
</dbReference>
<dbReference type="PANTHER" id="PTHR43156:SF2">
    <property type="entry name" value="STAGE II SPORULATION PROTEIN E"/>
    <property type="match status" value="1"/>
</dbReference>
<feature type="region of interest" description="Disordered" evidence="2">
    <location>
        <begin position="352"/>
        <end position="380"/>
    </location>
</feature>
<dbReference type="InterPro" id="IPR001932">
    <property type="entry name" value="PPM-type_phosphatase-like_dom"/>
</dbReference>